<dbReference type="Proteomes" id="UP001454036">
    <property type="component" value="Unassembled WGS sequence"/>
</dbReference>
<dbReference type="GO" id="GO:0010090">
    <property type="term" value="P:trichome morphogenesis"/>
    <property type="evidence" value="ECO:0007669"/>
    <property type="project" value="InterPro"/>
</dbReference>
<keyword evidence="1" id="KW-0862">Zinc</keyword>
<dbReference type="AlphaFoldDB" id="A0AAV3NLP5"/>
<dbReference type="SUPFAM" id="SSF57667">
    <property type="entry name" value="beta-beta-alpha zinc fingers"/>
    <property type="match status" value="1"/>
</dbReference>
<evidence type="ECO:0000256" key="1">
    <source>
        <dbReference type="PROSITE-ProRule" id="PRU00042"/>
    </source>
</evidence>
<evidence type="ECO:0000313" key="5">
    <source>
        <dbReference type="Proteomes" id="UP001454036"/>
    </source>
</evidence>
<dbReference type="PANTHER" id="PTHR46547">
    <property type="entry name" value="ZINC FINGER PROTEIN GIS"/>
    <property type="match status" value="1"/>
</dbReference>
<keyword evidence="1" id="KW-0863">Zinc-finger</keyword>
<dbReference type="GO" id="GO:0009739">
    <property type="term" value="P:response to gibberellin"/>
    <property type="evidence" value="ECO:0007669"/>
    <property type="project" value="InterPro"/>
</dbReference>
<evidence type="ECO:0000313" key="4">
    <source>
        <dbReference type="EMBL" id="GAA0140104.1"/>
    </source>
</evidence>
<dbReference type="InterPro" id="IPR013087">
    <property type="entry name" value="Znf_C2H2_type"/>
</dbReference>
<reference evidence="4 5" key="1">
    <citation type="submission" date="2024-01" db="EMBL/GenBank/DDBJ databases">
        <title>The complete chloroplast genome sequence of Lithospermum erythrorhizon: insights into the phylogenetic relationship among Boraginaceae species and the maternal lineages of purple gromwells.</title>
        <authorList>
            <person name="Okada T."/>
            <person name="Watanabe K."/>
        </authorList>
    </citation>
    <scope>NUCLEOTIDE SEQUENCE [LARGE SCALE GENOMIC DNA]</scope>
</reference>
<dbReference type="InterPro" id="IPR044291">
    <property type="entry name" value="GIS/GIS2/ZFP8"/>
</dbReference>
<proteinExistence type="predicted"/>
<evidence type="ECO:0000256" key="2">
    <source>
        <dbReference type="SAM" id="MobiDB-lite"/>
    </source>
</evidence>
<feature type="domain" description="C2H2-type" evidence="3">
    <location>
        <begin position="79"/>
        <end position="106"/>
    </location>
</feature>
<comment type="caution">
    <text evidence="4">The sequence shown here is derived from an EMBL/GenBank/DDBJ whole genome shotgun (WGS) entry which is preliminary data.</text>
</comment>
<dbReference type="Gene3D" id="3.30.160.60">
    <property type="entry name" value="Classic Zinc Finger"/>
    <property type="match status" value="1"/>
</dbReference>
<name>A0AAV3NLP5_LITER</name>
<dbReference type="GO" id="GO:0008270">
    <property type="term" value="F:zinc ion binding"/>
    <property type="evidence" value="ECO:0007669"/>
    <property type="project" value="UniProtKB-KW"/>
</dbReference>
<keyword evidence="5" id="KW-1185">Reference proteome</keyword>
<keyword evidence="1" id="KW-0479">Metal-binding</keyword>
<protein>
    <recommendedName>
        <fullName evidence="3">C2H2-type domain-containing protein</fullName>
    </recommendedName>
</protein>
<dbReference type="EMBL" id="BAABME010015234">
    <property type="protein sequence ID" value="GAA0140104.1"/>
    <property type="molecule type" value="Genomic_DNA"/>
</dbReference>
<dbReference type="PROSITE" id="PS00028">
    <property type="entry name" value="ZINC_FINGER_C2H2_1"/>
    <property type="match status" value="1"/>
</dbReference>
<dbReference type="GO" id="GO:0003700">
    <property type="term" value="F:DNA-binding transcription factor activity"/>
    <property type="evidence" value="ECO:0007669"/>
    <property type="project" value="InterPro"/>
</dbReference>
<feature type="compositionally biased region" description="Basic residues" evidence="2">
    <location>
        <begin position="99"/>
        <end position="111"/>
    </location>
</feature>
<gene>
    <name evidence="4" type="ORF">LIER_35185</name>
</gene>
<sequence length="248" mass="28308">MEKVDHKKETHDFMNVESFSQLPFIRPTQNKEKGIRLFGKEFGLNNKSGNEESNNEETKDIDNNSSNSNNNGDESNRKFECHYCCRNFPTSQALGGHQNAHKRERQHAKRAHLQSSMLYGSGLPEAGRVYGFLNYHHYGNSRPLTPLSPSPFSYQSWSRQHHTNNNYSRFYGSNIDHYPQLRIPQVHSSTIRGDFAYSEGNNNQISKKVPSSMSTSSISQNRLFGIESGKSTVTAYNRPDNVSLDLRL</sequence>
<organism evidence="4 5">
    <name type="scientific">Lithospermum erythrorhizon</name>
    <name type="common">Purple gromwell</name>
    <name type="synonym">Lithospermum officinale var. erythrorhizon</name>
    <dbReference type="NCBI Taxonomy" id="34254"/>
    <lineage>
        <taxon>Eukaryota</taxon>
        <taxon>Viridiplantae</taxon>
        <taxon>Streptophyta</taxon>
        <taxon>Embryophyta</taxon>
        <taxon>Tracheophyta</taxon>
        <taxon>Spermatophyta</taxon>
        <taxon>Magnoliopsida</taxon>
        <taxon>eudicotyledons</taxon>
        <taxon>Gunneridae</taxon>
        <taxon>Pentapetalae</taxon>
        <taxon>asterids</taxon>
        <taxon>lamiids</taxon>
        <taxon>Boraginales</taxon>
        <taxon>Boraginaceae</taxon>
        <taxon>Boraginoideae</taxon>
        <taxon>Lithospermeae</taxon>
        <taxon>Lithospermum</taxon>
    </lineage>
</organism>
<evidence type="ECO:0000259" key="3">
    <source>
        <dbReference type="PROSITE" id="PS50157"/>
    </source>
</evidence>
<dbReference type="PANTHER" id="PTHR46547:SF7">
    <property type="entry name" value="ZINC FINGER PROTEIN GIS"/>
    <property type="match status" value="1"/>
</dbReference>
<feature type="region of interest" description="Disordered" evidence="2">
    <location>
        <begin position="92"/>
        <end position="111"/>
    </location>
</feature>
<feature type="region of interest" description="Disordered" evidence="2">
    <location>
        <begin position="41"/>
        <end position="73"/>
    </location>
</feature>
<accession>A0AAV3NLP5</accession>
<dbReference type="PROSITE" id="PS50157">
    <property type="entry name" value="ZINC_FINGER_C2H2_2"/>
    <property type="match status" value="1"/>
</dbReference>
<dbReference type="InterPro" id="IPR036236">
    <property type="entry name" value="Znf_C2H2_sf"/>
</dbReference>